<dbReference type="PROSITE" id="PS00211">
    <property type="entry name" value="ABC_TRANSPORTER_1"/>
    <property type="match status" value="1"/>
</dbReference>
<dbReference type="InterPro" id="IPR003593">
    <property type="entry name" value="AAA+_ATPase"/>
</dbReference>
<dbReference type="SUPFAM" id="SSF52540">
    <property type="entry name" value="P-loop containing nucleoside triphosphate hydrolases"/>
    <property type="match status" value="1"/>
</dbReference>
<dbReference type="PANTHER" id="PTHR43166">
    <property type="entry name" value="AMINO ACID IMPORT ATP-BINDING PROTEIN"/>
    <property type="match status" value="1"/>
</dbReference>
<dbReference type="InterPro" id="IPR027417">
    <property type="entry name" value="P-loop_NTPase"/>
</dbReference>
<evidence type="ECO:0000259" key="8">
    <source>
        <dbReference type="PROSITE" id="PS50893"/>
    </source>
</evidence>
<evidence type="ECO:0000256" key="3">
    <source>
        <dbReference type="ARBA" id="ARBA00022741"/>
    </source>
</evidence>
<dbReference type="SMART" id="SM00382">
    <property type="entry name" value="AAA"/>
    <property type="match status" value="1"/>
</dbReference>
<evidence type="ECO:0000256" key="1">
    <source>
        <dbReference type="ARBA" id="ARBA00022448"/>
    </source>
</evidence>
<organism evidence="9 10">
    <name type="scientific">Gluconobacter albidus</name>
    <dbReference type="NCBI Taxonomy" id="318683"/>
    <lineage>
        <taxon>Bacteria</taxon>
        <taxon>Pseudomonadati</taxon>
        <taxon>Pseudomonadota</taxon>
        <taxon>Alphaproteobacteria</taxon>
        <taxon>Acetobacterales</taxon>
        <taxon>Acetobacteraceae</taxon>
        <taxon>Gluconobacter</taxon>
    </lineage>
</organism>
<dbReference type="EMBL" id="BSNW01000017">
    <property type="protein sequence ID" value="GLQ69412.1"/>
    <property type="molecule type" value="Genomic_DNA"/>
</dbReference>
<name>A0ABQ5X3J5_9PROT</name>
<evidence type="ECO:0000256" key="6">
    <source>
        <dbReference type="ARBA" id="ARBA00022970"/>
    </source>
</evidence>
<proteinExistence type="predicted"/>
<protein>
    <recommendedName>
        <fullName evidence="8">ABC transporter domain-containing protein</fullName>
    </recommendedName>
</protein>
<evidence type="ECO:0000313" key="9">
    <source>
        <dbReference type="EMBL" id="GLQ69412.1"/>
    </source>
</evidence>
<accession>A0ABQ5X3J5</accession>
<evidence type="ECO:0000256" key="4">
    <source>
        <dbReference type="ARBA" id="ARBA00022840"/>
    </source>
</evidence>
<gene>
    <name evidence="9" type="ORF">GCM10007866_18630</name>
</gene>
<keyword evidence="10" id="KW-1185">Reference proteome</keyword>
<comment type="caution">
    <text evidence="9">The sequence shown here is derived from an EMBL/GenBank/DDBJ whole genome shotgun (WGS) entry which is preliminary data.</text>
</comment>
<evidence type="ECO:0000313" key="10">
    <source>
        <dbReference type="Proteomes" id="UP001156672"/>
    </source>
</evidence>
<keyword evidence="1" id="KW-0813">Transport</keyword>
<keyword evidence="4" id="KW-0067">ATP-binding</keyword>
<feature type="domain" description="ABC transporter" evidence="8">
    <location>
        <begin position="13"/>
        <end position="248"/>
    </location>
</feature>
<keyword evidence="7" id="KW-0472">Membrane</keyword>
<evidence type="ECO:0000256" key="7">
    <source>
        <dbReference type="ARBA" id="ARBA00023136"/>
    </source>
</evidence>
<sequence>MQNTSPAETNETLKIEGLSKAFDGRYALENISFSVRRGEIVGLIGRSGAGKTTLLRCLNGADSVDSGRVLVEGRNLSTLKERELLVLRQRIGLVFQGFNLLQSRTVSGNISLALEILGVPRKERLHRIQQLIHLVGLEGHEAKYPSQLSGGQKQRVGIARALAGHPAILLCDEATSALDPEATTSILTLLETINTELGVTIVLITHEMDVIRRLAHRVLVLDQGRIVEDISGEALSRGEAEHSLTQSFISRLSNNAEDMEVAGYASSGF</sequence>
<dbReference type="InterPro" id="IPR003439">
    <property type="entry name" value="ABC_transporter-like_ATP-bd"/>
</dbReference>
<dbReference type="Proteomes" id="UP001156672">
    <property type="component" value="Unassembled WGS sequence"/>
</dbReference>
<dbReference type="Gene3D" id="3.40.50.300">
    <property type="entry name" value="P-loop containing nucleotide triphosphate hydrolases"/>
    <property type="match status" value="1"/>
</dbReference>
<dbReference type="PROSITE" id="PS50893">
    <property type="entry name" value="ABC_TRANSPORTER_2"/>
    <property type="match status" value="1"/>
</dbReference>
<dbReference type="PANTHER" id="PTHR43166:SF30">
    <property type="entry name" value="METHIONINE IMPORT ATP-BINDING PROTEIN METN"/>
    <property type="match status" value="1"/>
</dbReference>
<dbReference type="Pfam" id="PF00005">
    <property type="entry name" value="ABC_tran"/>
    <property type="match status" value="1"/>
</dbReference>
<keyword evidence="5" id="KW-1278">Translocase</keyword>
<keyword evidence="2" id="KW-1003">Cell membrane</keyword>
<keyword evidence="6" id="KW-0029">Amino-acid transport</keyword>
<dbReference type="InterPro" id="IPR017871">
    <property type="entry name" value="ABC_transporter-like_CS"/>
</dbReference>
<reference evidence="10" key="1">
    <citation type="journal article" date="2019" name="Int. J. Syst. Evol. Microbiol.">
        <title>The Global Catalogue of Microorganisms (GCM) 10K type strain sequencing project: providing services to taxonomists for standard genome sequencing and annotation.</title>
        <authorList>
            <consortium name="The Broad Institute Genomics Platform"/>
            <consortium name="The Broad Institute Genome Sequencing Center for Infectious Disease"/>
            <person name="Wu L."/>
            <person name="Ma J."/>
        </authorList>
    </citation>
    <scope>NUCLEOTIDE SEQUENCE [LARGE SCALE GENOMIC DNA]</scope>
    <source>
        <strain evidence="10">NBRC 3250</strain>
    </source>
</reference>
<keyword evidence="3" id="KW-0547">Nucleotide-binding</keyword>
<evidence type="ECO:0000256" key="2">
    <source>
        <dbReference type="ARBA" id="ARBA00022475"/>
    </source>
</evidence>
<dbReference type="InterPro" id="IPR050086">
    <property type="entry name" value="MetN_ABC_transporter-like"/>
</dbReference>
<evidence type="ECO:0000256" key="5">
    <source>
        <dbReference type="ARBA" id="ARBA00022967"/>
    </source>
</evidence>